<gene>
    <name evidence="1" type="ORF">COU89_02895</name>
</gene>
<sequence length="125" mass="14566">MKKETVNDMDTHTAYTFKELQRVLKERSKDLRIEFTSLTKCEKDILAKTVKLSEEVGELANDILATMSLQRKSKLEAFDKQNLYEEFADVVIATFALGIAMRVDMDRALREKLDKILTKYIKDRE</sequence>
<dbReference type="Gene3D" id="1.10.287.1080">
    <property type="entry name" value="MazG-like"/>
    <property type="match status" value="1"/>
</dbReference>
<accession>A0A2M8KUC5</accession>
<organism evidence="1 2">
    <name type="scientific">Candidatus Roizmanbacteria bacterium CG10_big_fil_rev_8_21_14_0_10_45_7</name>
    <dbReference type="NCBI Taxonomy" id="1974854"/>
    <lineage>
        <taxon>Bacteria</taxon>
        <taxon>Candidatus Roizmaniibacteriota</taxon>
    </lineage>
</organism>
<name>A0A2M8KUC5_9BACT</name>
<dbReference type="SUPFAM" id="SSF101386">
    <property type="entry name" value="all-alpha NTP pyrophosphatases"/>
    <property type="match status" value="1"/>
</dbReference>
<reference evidence="2" key="1">
    <citation type="submission" date="2017-09" db="EMBL/GenBank/DDBJ databases">
        <title>Depth-based differentiation of microbial function through sediment-hosted aquifers and enrichment of novel symbionts in the deep terrestrial subsurface.</title>
        <authorList>
            <person name="Probst A.J."/>
            <person name="Ladd B."/>
            <person name="Jarett J.K."/>
            <person name="Geller-Mcgrath D.E."/>
            <person name="Sieber C.M.K."/>
            <person name="Emerson J.B."/>
            <person name="Anantharaman K."/>
            <person name="Thomas B.C."/>
            <person name="Malmstrom R."/>
            <person name="Stieglmeier M."/>
            <person name="Klingl A."/>
            <person name="Woyke T."/>
            <person name="Ryan C.M."/>
            <person name="Banfield J.F."/>
        </authorList>
    </citation>
    <scope>NUCLEOTIDE SEQUENCE [LARGE SCALE GENOMIC DNA]</scope>
</reference>
<comment type="caution">
    <text evidence="1">The sequence shown here is derived from an EMBL/GenBank/DDBJ whole genome shotgun (WGS) entry which is preliminary data.</text>
</comment>
<dbReference type="EMBL" id="PFEE01000061">
    <property type="protein sequence ID" value="PJE63532.1"/>
    <property type="molecule type" value="Genomic_DNA"/>
</dbReference>
<dbReference type="Proteomes" id="UP000231569">
    <property type="component" value="Unassembled WGS sequence"/>
</dbReference>
<proteinExistence type="predicted"/>
<evidence type="ECO:0000313" key="2">
    <source>
        <dbReference type="Proteomes" id="UP000231569"/>
    </source>
</evidence>
<evidence type="ECO:0008006" key="3">
    <source>
        <dbReference type="Google" id="ProtNLM"/>
    </source>
</evidence>
<dbReference type="CDD" id="cd11523">
    <property type="entry name" value="NTP-PPase"/>
    <property type="match status" value="1"/>
</dbReference>
<protein>
    <recommendedName>
        <fullName evidence="3">NTP pyrophosphohydrolase MazG putative catalytic core domain-containing protein</fullName>
    </recommendedName>
</protein>
<evidence type="ECO:0000313" key="1">
    <source>
        <dbReference type="EMBL" id="PJE63532.1"/>
    </source>
</evidence>
<dbReference type="AlphaFoldDB" id="A0A2M8KUC5"/>